<name>A0ABW9XE02_9SPHN</name>
<dbReference type="GO" id="GO:0016746">
    <property type="term" value="F:acyltransferase activity"/>
    <property type="evidence" value="ECO:0007669"/>
    <property type="project" value="UniProtKB-KW"/>
</dbReference>
<keyword evidence="3" id="KW-0812">Transmembrane</keyword>
<keyword evidence="6" id="KW-0472">Membrane</keyword>
<evidence type="ECO:0000256" key="2">
    <source>
        <dbReference type="ARBA" id="ARBA00022679"/>
    </source>
</evidence>
<keyword evidence="10" id="KW-1185">Reference proteome</keyword>
<evidence type="ECO:0000313" key="10">
    <source>
        <dbReference type="Proteomes" id="UP000753724"/>
    </source>
</evidence>
<accession>A0ABW9XE02</accession>
<dbReference type="RefSeq" id="WP_161718120.1">
    <property type="nucleotide sequence ID" value="NZ_JAAAPO010000003.1"/>
</dbReference>
<gene>
    <name evidence="9" type="ORF">GTZ99_09305</name>
</gene>
<dbReference type="PANTHER" id="PTHR23063:SF52">
    <property type="entry name" value="LYSOPHOSPHATIDYLCHOLINE ACYLTRANSFERASE"/>
    <property type="match status" value="1"/>
</dbReference>
<comment type="caution">
    <text evidence="9">The sequence shown here is derived from an EMBL/GenBank/DDBJ whole genome shotgun (WGS) entry which is preliminary data.</text>
</comment>
<evidence type="ECO:0000256" key="6">
    <source>
        <dbReference type="ARBA" id="ARBA00023136"/>
    </source>
</evidence>
<dbReference type="SUPFAM" id="SSF69593">
    <property type="entry name" value="Glycerol-3-phosphate (1)-acyltransferase"/>
    <property type="match status" value="1"/>
</dbReference>
<dbReference type="InterPro" id="IPR002123">
    <property type="entry name" value="Plipid/glycerol_acylTrfase"/>
</dbReference>
<reference evidence="10" key="1">
    <citation type="submission" date="2020-01" db="EMBL/GenBank/DDBJ databases">
        <title>Sphingomonas sp. strain CSW-10.</title>
        <authorList>
            <person name="Chen W.-M."/>
        </authorList>
    </citation>
    <scope>NUCLEOTIDE SEQUENCE [LARGE SCALE GENOMIC DNA]</scope>
    <source>
        <strain evidence="10">FSY-8</strain>
    </source>
</reference>
<sequence length="254" mass="27072">MSWLRQARAWAGIAGFLAVSGPWLLLPNGGRLWRGVARLCWRALLGGFGIRVRVHGTPVDHAGTLFVANHISWTDIPVLGLVLNAGFVAKGDIRGWPLIGRLTAAYGCLFVERERRGKAGDQAAALASHLEGDRALVLFAEGTTGLGNDVLPFRSSLFAMVPGVADGSARVQPVTIHYARTDGGLLSPEMQRQVAWIGDDGLLSHVRGLARLGGMRAEVWFEEPVTATDRKALAKACEAAVLARLQVLRGGVGG</sequence>
<dbReference type="SMART" id="SM00563">
    <property type="entry name" value="PlsC"/>
    <property type="match status" value="1"/>
</dbReference>
<keyword evidence="5" id="KW-0443">Lipid metabolism</keyword>
<keyword evidence="2" id="KW-0808">Transferase</keyword>
<evidence type="ECO:0000259" key="8">
    <source>
        <dbReference type="SMART" id="SM00563"/>
    </source>
</evidence>
<proteinExistence type="predicted"/>
<keyword evidence="4" id="KW-1133">Transmembrane helix</keyword>
<dbReference type="PANTHER" id="PTHR23063">
    <property type="entry name" value="PHOSPHOLIPID ACYLTRANSFERASE"/>
    <property type="match status" value="1"/>
</dbReference>
<organism evidence="9 10">
    <name type="scientific">Novosphingobium ovatum</name>
    <dbReference type="NCBI Taxonomy" id="1908523"/>
    <lineage>
        <taxon>Bacteria</taxon>
        <taxon>Pseudomonadati</taxon>
        <taxon>Pseudomonadota</taxon>
        <taxon>Alphaproteobacteria</taxon>
        <taxon>Sphingomonadales</taxon>
        <taxon>Sphingomonadaceae</taxon>
        <taxon>Novosphingobium</taxon>
    </lineage>
</organism>
<dbReference type="CDD" id="cd07989">
    <property type="entry name" value="LPLAT_AGPAT-like"/>
    <property type="match status" value="1"/>
</dbReference>
<keyword evidence="7 9" id="KW-0012">Acyltransferase</keyword>
<evidence type="ECO:0000313" key="9">
    <source>
        <dbReference type="EMBL" id="NBC36754.1"/>
    </source>
</evidence>
<dbReference type="Pfam" id="PF01553">
    <property type="entry name" value="Acyltransferase"/>
    <property type="match status" value="1"/>
</dbReference>
<dbReference type="Proteomes" id="UP000753724">
    <property type="component" value="Unassembled WGS sequence"/>
</dbReference>
<evidence type="ECO:0000256" key="3">
    <source>
        <dbReference type="ARBA" id="ARBA00022692"/>
    </source>
</evidence>
<evidence type="ECO:0000256" key="1">
    <source>
        <dbReference type="ARBA" id="ARBA00004370"/>
    </source>
</evidence>
<evidence type="ECO:0000256" key="5">
    <source>
        <dbReference type="ARBA" id="ARBA00023098"/>
    </source>
</evidence>
<protein>
    <submittedName>
        <fullName evidence="9">1-acyl-sn-glycerol-3-phosphate acyltransferase</fullName>
    </submittedName>
</protein>
<evidence type="ECO:0000256" key="7">
    <source>
        <dbReference type="ARBA" id="ARBA00023315"/>
    </source>
</evidence>
<feature type="domain" description="Phospholipid/glycerol acyltransferase" evidence="8">
    <location>
        <begin position="64"/>
        <end position="179"/>
    </location>
</feature>
<comment type="subcellular location">
    <subcellularLocation>
        <location evidence="1">Membrane</location>
    </subcellularLocation>
</comment>
<evidence type="ECO:0000256" key="4">
    <source>
        <dbReference type="ARBA" id="ARBA00022989"/>
    </source>
</evidence>
<dbReference type="EMBL" id="JAAAPO010000003">
    <property type="protein sequence ID" value="NBC36754.1"/>
    <property type="molecule type" value="Genomic_DNA"/>
</dbReference>